<dbReference type="PANTHER" id="PTHR42808:SF3">
    <property type="entry name" value="HYDROXYSTEROID DEHYDROGENASE-LIKE PROTEIN 2"/>
    <property type="match status" value="1"/>
</dbReference>
<gene>
    <name evidence="1" type="ORF">Rhow_002381</name>
</gene>
<evidence type="ECO:0000313" key="2">
    <source>
        <dbReference type="Proteomes" id="UP000287519"/>
    </source>
</evidence>
<dbReference type="Proteomes" id="UP000287519">
    <property type="component" value="Unassembled WGS sequence"/>
</dbReference>
<accession>A0A402C5M9</accession>
<name>A0A402C5M9_RHOWR</name>
<dbReference type="EMBL" id="BHYM01000022">
    <property type="protein sequence ID" value="GCE38857.1"/>
    <property type="molecule type" value="Genomic_DNA"/>
</dbReference>
<protein>
    <submittedName>
        <fullName evidence="1">Short chain dehydrogenase family protein</fullName>
    </submittedName>
</protein>
<proteinExistence type="predicted"/>
<keyword evidence="2" id="KW-1185">Reference proteome</keyword>
<dbReference type="InterPro" id="IPR051935">
    <property type="entry name" value="HSDL2"/>
</dbReference>
<dbReference type="Gene3D" id="3.40.50.720">
    <property type="entry name" value="NAD(P)-binding Rossmann-like Domain"/>
    <property type="match status" value="1"/>
</dbReference>
<organism evidence="1 2">
    <name type="scientific">Rhodococcus wratislaviensis</name>
    <name type="common">Tsukamurella wratislaviensis</name>
    <dbReference type="NCBI Taxonomy" id="44752"/>
    <lineage>
        <taxon>Bacteria</taxon>
        <taxon>Bacillati</taxon>
        <taxon>Actinomycetota</taxon>
        <taxon>Actinomycetes</taxon>
        <taxon>Mycobacteriales</taxon>
        <taxon>Nocardiaceae</taxon>
        <taxon>Rhodococcus</taxon>
    </lineage>
</organism>
<comment type="caution">
    <text evidence="1">The sequence shown here is derived from an EMBL/GenBank/DDBJ whole genome shotgun (WGS) entry which is preliminary data.</text>
</comment>
<dbReference type="AlphaFoldDB" id="A0A402C5M9"/>
<sequence>MTLLTLGLAEQFRAQIAANCLWPQTLIATAAVQNVVAGDDGMRAARRPEIMADAAMWLLDQDVASTTGECHIDADVLRRAGVTDLSAYASVEGTQESDLELDLFVDTF</sequence>
<dbReference type="PANTHER" id="PTHR42808">
    <property type="entry name" value="HYDROXYSTEROID DEHYDROGENASE-LIKE PROTEIN 2"/>
    <property type="match status" value="1"/>
</dbReference>
<evidence type="ECO:0000313" key="1">
    <source>
        <dbReference type="EMBL" id="GCE38857.1"/>
    </source>
</evidence>
<reference evidence="1 2" key="1">
    <citation type="submission" date="2018-11" db="EMBL/GenBank/DDBJ databases">
        <title>Microbial catabolism of amino acid.</title>
        <authorList>
            <person name="Hibi M."/>
            <person name="Ogawa J."/>
        </authorList>
    </citation>
    <scope>NUCLEOTIDE SEQUENCE [LARGE SCALE GENOMIC DNA]</scope>
    <source>
        <strain evidence="1 2">C31-06</strain>
    </source>
</reference>